<dbReference type="GO" id="GO:0003723">
    <property type="term" value="F:RNA binding"/>
    <property type="evidence" value="ECO:0007669"/>
    <property type="project" value="InterPro"/>
</dbReference>
<dbReference type="InterPro" id="IPR046848">
    <property type="entry name" value="E_motif"/>
</dbReference>
<dbReference type="Pfam" id="PF20431">
    <property type="entry name" value="E_motif"/>
    <property type="match status" value="1"/>
</dbReference>
<dbReference type="PANTHER" id="PTHR47926">
    <property type="entry name" value="PENTATRICOPEPTIDE REPEAT-CONTAINING PROTEIN"/>
    <property type="match status" value="1"/>
</dbReference>
<evidence type="ECO:0000256" key="2">
    <source>
        <dbReference type="PROSITE-ProRule" id="PRU00708"/>
    </source>
</evidence>
<feature type="repeat" description="PPR" evidence="2">
    <location>
        <begin position="158"/>
        <end position="188"/>
    </location>
</feature>
<feature type="repeat" description="PPR" evidence="2">
    <location>
        <begin position="329"/>
        <end position="359"/>
    </location>
</feature>
<evidence type="ECO:0000256" key="1">
    <source>
        <dbReference type="ARBA" id="ARBA00022737"/>
    </source>
</evidence>
<dbReference type="NCBIfam" id="TIGR00756">
    <property type="entry name" value="PPR"/>
    <property type="match status" value="5"/>
</dbReference>
<dbReference type="PROSITE" id="PS51375">
    <property type="entry name" value="PPR"/>
    <property type="match status" value="5"/>
</dbReference>
<gene>
    <name evidence="3" type="ORF">F0562_033587</name>
</gene>
<keyword evidence="1" id="KW-0677">Repeat</keyword>
<sequence length="474" mass="53181">MQAGAVIVVMKGERHRHCFLLSLLLKHPIAHHRRVIQQVHSRLITAGSYLPYSTETPMTIWNAILRHYSLGSFPQEAFLLYKHLQHLPISFDSFTYSFLIKACANLQRTTVGVQLHAFTLKAGFELHVYVQTALVNMYAICGSLFEAKRVFDNMPERNSVTWNALITGLTKWGELGLARSLFDAMPNKSVVSWTGLIDGYTRMNQPKEALSLFRRMVVDDGIKPNAVTILVIFPAIWKLGALELCQSIHSFGEKSGLNASDIRVMNSLIDAYAKCGYLESALRIFEDISSERRNLVSWTSIISGFAMHGMAKEAVDNFKRMENAWMKPSRVTFLSVLNACSHGGLIEEGLEFFRKMVNECQLVPDIKHYGCLIDMLGRAGRLEEAEKMASAIPTEMANVVIWRTLLGACSFHGNVEMGEKVMRKILEMESAYGVDYVLLSNIFAGVGRFADSETVRRVMDEKTASKVAGHSLVQ</sequence>
<feature type="repeat" description="PPR" evidence="2">
    <location>
        <begin position="261"/>
        <end position="291"/>
    </location>
</feature>
<proteinExistence type="predicted"/>
<dbReference type="GO" id="GO:0009451">
    <property type="term" value="P:RNA modification"/>
    <property type="evidence" value="ECO:0007669"/>
    <property type="project" value="InterPro"/>
</dbReference>
<evidence type="ECO:0000313" key="3">
    <source>
        <dbReference type="EMBL" id="KAA8528925.1"/>
    </source>
</evidence>
<reference evidence="3 4" key="1">
    <citation type="submission" date="2019-09" db="EMBL/GenBank/DDBJ databases">
        <title>A chromosome-level genome assembly of the Chinese tupelo Nyssa sinensis.</title>
        <authorList>
            <person name="Yang X."/>
            <person name="Kang M."/>
            <person name="Yang Y."/>
            <person name="Xiong H."/>
            <person name="Wang M."/>
            <person name="Zhang Z."/>
            <person name="Wang Z."/>
            <person name="Wu H."/>
            <person name="Ma T."/>
            <person name="Liu J."/>
            <person name="Xi Z."/>
        </authorList>
    </citation>
    <scope>NUCLEOTIDE SEQUENCE [LARGE SCALE GENOMIC DNA]</scope>
    <source>
        <strain evidence="3">J267</strain>
        <tissue evidence="3">Leaf</tissue>
    </source>
</reference>
<dbReference type="InterPro" id="IPR002885">
    <property type="entry name" value="PPR_rpt"/>
</dbReference>
<protein>
    <recommendedName>
        <fullName evidence="5">Pentacotripeptide-repeat region of PRORP domain-containing protein</fullName>
    </recommendedName>
</protein>
<feature type="repeat" description="PPR" evidence="2">
    <location>
        <begin position="294"/>
        <end position="328"/>
    </location>
</feature>
<accession>A0A5J5AD35</accession>
<dbReference type="OrthoDB" id="1879205at2759"/>
<dbReference type="Gene3D" id="1.25.40.10">
    <property type="entry name" value="Tetratricopeptide repeat domain"/>
    <property type="match status" value="3"/>
</dbReference>
<evidence type="ECO:0000313" key="4">
    <source>
        <dbReference type="Proteomes" id="UP000325577"/>
    </source>
</evidence>
<dbReference type="Pfam" id="PF01535">
    <property type="entry name" value="PPR"/>
    <property type="match status" value="4"/>
</dbReference>
<dbReference type="EMBL" id="CM018044">
    <property type="protein sequence ID" value="KAA8528925.1"/>
    <property type="molecule type" value="Genomic_DNA"/>
</dbReference>
<dbReference type="Proteomes" id="UP000325577">
    <property type="component" value="Linkage Group LG20"/>
</dbReference>
<dbReference type="InterPro" id="IPR011990">
    <property type="entry name" value="TPR-like_helical_dom_sf"/>
</dbReference>
<dbReference type="AlphaFoldDB" id="A0A5J5AD35"/>
<dbReference type="PANTHER" id="PTHR47926:SF460">
    <property type="entry name" value="OS01G0815900 PROTEIN"/>
    <property type="match status" value="1"/>
</dbReference>
<name>A0A5J5AD35_9ASTE</name>
<evidence type="ECO:0008006" key="5">
    <source>
        <dbReference type="Google" id="ProtNLM"/>
    </source>
</evidence>
<keyword evidence="4" id="KW-1185">Reference proteome</keyword>
<dbReference type="InterPro" id="IPR046960">
    <property type="entry name" value="PPR_At4g14850-like_plant"/>
</dbReference>
<organism evidence="3 4">
    <name type="scientific">Nyssa sinensis</name>
    <dbReference type="NCBI Taxonomy" id="561372"/>
    <lineage>
        <taxon>Eukaryota</taxon>
        <taxon>Viridiplantae</taxon>
        <taxon>Streptophyta</taxon>
        <taxon>Embryophyta</taxon>
        <taxon>Tracheophyta</taxon>
        <taxon>Spermatophyta</taxon>
        <taxon>Magnoliopsida</taxon>
        <taxon>eudicotyledons</taxon>
        <taxon>Gunneridae</taxon>
        <taxon>Pentapetalae</taxon>
        <taxon>asterids</taxon>
        <taxon>Cornales</taxon>
        <taxon>Nyssaceae</taxon>
        <taxon>Nyssa</taxon>
    </lineage>
</organism>
<dbReference type="Pfam" id="PF13041">
    <property type="entry name" value="PPR_2"/>
    <property type="match status" value="2"/>
</dbReference>
<dbReference type="FunFam" id="1.25.40.10:FF:001268">
    <property type="entry name" value="Pentatricopeptide repeat-containing protein, mitochondrial isoform A"/>
    <property type="match status" value="1"/>
</dbReference>
<dbReference type="FunFam" id="1.25.40.10:FF:001213">
    <property type="entry name" value="Pentatricopeptide repeat-containing protein, mitochondrial"/>
    <property type="match status" value="1"/>
</dbReference>
<feature type="repeat" description="PPR" evidence="2">
    <location>
        <begin position="189"/>
        <end position="224"/>
    </location>
</feature>